<evidence type="ECO:0000256" key="1">
    <source>
        <dbReference type="SAM" id="MobiDB-lite"/>
    </source>
</evidence>
<protein>
    <submittedName>
        <fullName evidence="2">Uncharacterized protein</fullName>
    </submittedName>
</protein>
<comment type="caution">
    <text evidence="2">The sequence shown here is derived from an EMBL/GenBank/DDBJ whole genome shotgun (WGS) entry which is preliminary data.</text>
</comment>
<proteinExistence type="predicted"/>
<dbReference type="AlphaFoldDB" id="A0A7J6B2U4"/>
<reference evidence="2 3" key="1">
    <citation type="submission" date="2020-02" db="EMBL/GenBank/DDBJ databases">
        <title>A chromosome-scale genome assembly of the black bullhead catfish (Ameiurus melas).</title>
        <authorList>
            <person name="Wen M."/>
            <person name="Zham M."/>
            <person name="Cabau C."/>
            <person name="Klopp C."/>
            <person name="Donnadieu C."/>
            <person name="Roques C."/>
            <person name="Bouchez O."/>
            <person name="Lampietro C."/>
            <person name="Jouanno E."/>
            <person name="Herpin A."/>
            <person name="Louis A."/>
            <person name="Berthelot C."/>
            <person name="Parey E."/>
            <person name="Roest-Crollius H."/>
            <person name="Braasch I."/>
            <person name="Postlethwait J."/>
            <person name="Robinson-Rechavi M."/>
            <person name="Echchiki A."/>
            <person name="Begum T."/>
            <person name="Montfort J."/>
            <person name="Schartl M."/>
            <person name="Bobe J."/>
            <person name="Guiguen Y."/>
        </authorList>
    </citation>
    <scope>NUCLEOTIDE SEQUENCE [LARGE SCALE GENOMIC DNA]</scope>
    <source>
        <strain evidence="2">M_S1</strain>
        <tissue evidence="2">Blood</tissue>
    </source>
</reference>
<dbReference type="EMBL" id="JAAGNN010000006">
    <property type="protein sequence ID" value="KAF4088008.1"/>
    <property type="molecule type" value="Genomic_DNA"/>
</dbReference>
<organism evidence="2 3">
    <name type="scientific">Ameiurus melas</name>
    <name type="common">Black bullhead</name>
    <name type="synonym">Silurus melas</name>
    <dbReference type="NCBI Taxonomy" id="219545"/>
    <lineage>
        <taxon>Eukaryota</taxon>
        <taxon>Metazoa</taxon>
        <taxon>Chordata</taxon>
        <taxon>Craniata</taxon>
        <taxon>Vertebrata</taxon>
        <taxon>Euteleostomi</taxon>
        <taxon>Actinopterygii</taxon>
        <taxon>Neopterygii</taxon>
        <taxon>Teleostei</taxon>
        <taxon>Ostariophysi</taxon>
        <taxon>Siluriformes</taxon>
        <taxon>Ictaluridae</taxon>
        <taxon>Ameiurus</taxon>
    </lineage>
</organism>
<feature type="region of interest" description="Disordered" evidence="1">
    <location>
        <begin position="45"/>
        <end position="72"/>
    </location>
</feature>
<sequence>MCTQGAKELLESVSCSSVVKSSCSSATRKTTQVTQENLLTTTVSSTFKSQSGRPSTSRFERQKPHPMDKACPQHMSKKATLDAQALSVHLSLNCISHGSLILSDASDMGFLPLT</sequence>
<evidence type="ECO:0000313" key="3">
    <source>
        <dbReference type="Proteomes" id="UP000593565"/>
    </source>
</evidence>
<evidence type="ECO:0000313" key="2">
    <source>
        <dbReference type="EMBL" id="KAF4088008.1"/>
    </source>
</evidence>
<feature type="compositionally biased region" description="Basic and acidic residues" evidence="1">
    <location>
        <begin position="58"/>
        <end position="68"/>
    </location>
</feature>
<dbReference type="Proteomes" id="UP000593565">
    <property type="component" value="Unassembled WGS sequence"/>
</dbReference>
<name>A0A7J6B2U4_AMEME</name>
<accession>A0A7J6B2U4</accession>
<gene>
    <name evidence="2" type="ORF">AMELA_G00077860</name>
</gene>
<keyword evidence="3" id="KW-1185">Reference proteome</keyword>
<feature type="compositionally biased region" description="Polar residues" evidence="1">
    <location>
        <begin position="45"/>
        <end position="57"/>
    </location>
</feature>